<name>A0A7W4JSL4_9PROT</name>
<dbReference type="Gene3D" id="3.40.630.10">
    <property type="entry name" value="Zn peptidases"/>
    <property type="match status" value="1"/>
</dbReference>
<dbReference type="Pfam" id="PF07687">
    <property type="entry name" value="M20_dimer"/>
    <property type="match status" value="1"/>
</dbReference>
<comment type="cofactor">
    <cofactor evidence="1">
        <name>Zn(2+)</name>
        <dbReference type="ChEBI" id="CHEBI:29105"/>
    </cofactor>
</comment>
<dbReference type="InterPro" id="IPR002933">
    <property type="entry name" value="Peptidase_M20"/>
</dbReference>
<dbReference type="InterPro" id="IPR036264">
    <property type="entry name" value="Bact_exopeptidase_dim_dom"/>
</dbReference>
<evidence type="ECO:0000259" key="10">
    <source>
        <dbReference type="Pfam" id="PF07687"/>
    </source>
</evidence>
<organism evidence="11 12">
    <name type="scientific">Gluconacetobacter azotocaptans</name>
    <dbReference type="NCBI Taxonomy" id="142834"/>
    <lineage>
        <taxon>Bacteria</taxon>
        <taxon>Pseudomonadati</taxon>
        <taxon>Pseudomonadota</taxon>
        <taxon>Alphaproteobacteria</taxon>
        <taxon>Acetobacterales</taxon>
        <taxon>Acetobacteraceae</taxon>
        <taxon>Gluconacetobacter</taxon>
    </lineage>
</organism>
<reference evidence="11 12" key="1">
    <citation type="submission" date="2020-04" db="EMBL/GenBank/DDBJ databases">
        <title>Description of novel Gluconacetobacter.</title>
        <authorList>
            <person name="Sombolestani A."/>
        </authorList>
    </citation>
    <scope>NUCLEOTIDE SEQUENCE [LARGE SCALE GENOMIC DNA]</scope>
    <source>
        <strain evidence="11 12">LMG 21311</strain>
    </source>
</reference>
<comment type="caution">
    <text evidence="11">The sequence shown here is derived from an EMBL/GenBank/DDBJ whole genome shotgun (WGS) entry which is preliminary data.</text>
</comment>
<keyword evidence="5" id="KW-0028">Amino-acid biosynthesis</keyword>
<dbReference type="EMBL" id="JABEQF010000005">
    <property type="protein sequence ID" value="MBB2190118.1"/>
    <property type="molecule type" value="Genomic_DNA"/>
</dbReference>
<dbReference type="PANTHER" id="PTHR43808:SF31">
    <property type="entry name" value="N-ACETYL-L-CITRULLINE DEACETYLASE"/>
    <property type="match status" value="1"/>
</dbReference>
<keyword evidence="12" id="KW-1185">Reference proteome</keyword>
<evidence type="ECO:0000256" key="3">
    <source>
        <dbReference type="ARBA" id="ARBA00022490"/>
    </source>
</evidence>
<evidence type="ECO:0000256" key="2">
    <source>
        <dbReference type="ARBA" id="ARBA00005691"/>
    </source>
</evidence>
<evidence type="ECO:0000256" key="4">
    <source>
        <dbReference type="ARBA" id="ARBA00022571"/>
    </source>
</evidence>
<feature type="domain" description="Peptidase M20 dimerisation" evidence="10">
    <location>
        <begin position="171"/>
        <end position="280"/>
    </location>
</feature>
<evidence type="ECO:0000256" key="7">
    <source>
        <dbReference type="ARBA" id="ARBA00022801"/>
    </source>
</evidence>
<dbReference type="SUPFAM" id="SSF55031">
    <property type="entry name" value="Bacterial exopeptidase dimerisation domain"/>
    <property type="match status" value="1"/>
</dbReference>
<keyword evidence="4" id="KW-0055">Arginine biosynthesis</keyword>
<keyword evidence="3" id="KW-0963">Cytoplasm</keyword>
<keyword evidence="7 11" id="KW-0378">Hydrolase</keyword>
<accession>A0A7W4JSL4</accession>
<evidence type="ECO:0000256" key="6">
    <source>
        <dbReference type="ARBA" id="ARBA00022723"/>
    </source>
</evidence>
<dbReference type="InterPro" id="IPR010169">
    <property type="entry name" value="AcOrn-deacetyl"/>
</dbReference>
<dbReference type="NCBIfam" id="TIGR01892">
    <property type="entry name" value="AcOrn-deacetyl"/>
    <property type="match status" value="1"/>
</dbReference>
<dbReference type="Pfam" id="PF01546">
    <property type="entry name" value="Peptidase_M20"/>
    <property type="match status" value="1"/>
</dbReference>
<dbReference type="GO" id="GO:0008777">
    <property type="term" value="F:acetylornithine deacetylase activity"/>
    <property type="evidence" value="ECO:0007669"/>
    <property type="project" value="UniProtKB-EC"/>
</dbReference>
<evidence type="ECO:0000313" key="12">
    <source>
        <dbReference type="Proteomes" id="UP000555756"/>
    </source>
</evidence>
<dbReference type="InterPro" id="IPR050072">
    <property type="entry name" value="Peptidase_M20A"/>
</dbReference>
<dbReference type="CDD" id="cd03894">
    <property type="entry name" value="M20_ArgE"/>
    <property type="match status" value="1"/>
</dbReference>
<dbReference type="GO" id="GO:0046872">
    <property type="term" value="F:metal ion binding"/>
    <property type="evidence" value="ECO:0007669"/>
    <property type="project" value="UniProtKB-KW"/>
</dbReference>
<proteinExistence type="inferred from homology"/>
<keyword evidence="6" id="KW-0479">Metal-binding</keyword>
<evidence type="ECO:0000256" key="9">
    <source>
        <dbReference type="ARBA" id="ARBA00023285"/>
    </source>
</evidence>
<keyword evidence="8" id="KW-0862">Zinc</keyword>
<gene>
    <name evidence="11" type="primary">argE</name>
    <name evidence="11" type="ORF">HLH34_09065</name>
</gene>
<dbReference type="Gene3D" id="3.30.70.360">
    <property type="match status" value="1"/>
</dbReference>
<protein>
    <submittedName>
        <fullName evidence="11">Acetylornithine deacetylase</fullName>
        <ecNumber evidence="11">3.5.1.16</ecNumber>
    </submittedName>
</protein>
<dbReference type="InterPro" id="IPR011650">
    <property type="entry name" value="Peptidase_M20_dimer"/>
</dbReference>
<dbReference type="EC" id="3.5.1.16" evidence="11"/>
<sequence length="385" mass="40502">MSRTVDFLARLVAFPTISRQTNLPLLDWVEGELAATGARIRRLPGDVPGRGSLLATIGPDRDDGIVLSAHSDVVPVAGQDWASDPFVLTERDGRLYGRGSSDMKGFLACMMTAAHEAAGRPALARPLHLAVSYDEEIGCVGVRSLLRQLRDDGFRAAGCVVGEPTDLHVAVGHKGKVAATITCTGRAAHSANPYLGQNAILMAADMVRAIEALQRDLERDGARADGYAVPFGTVQVGIIQGGTALNIVPDRCQVAFEMRLLPGDDSAPYLERLRQAAAHIVAERAPPSGPGGEIAIAVDNAYPGLVPDTGSDVCALGLAAAGRNEVVSVGFGTEAGLFQEQLGLPCIICGPGSIDRAHKPDEYITRAELAEGDRFLARMIDALAV</sequence>
<dbReference type="PANTHER" id="PTHR43808">
    <property type="entry name" value="ACETYLORNITHINE DEACETYLASE"/>
    <property type="match status" value="1"/>
</dbReference>
<dbReference type="RefSeq" id="WP_183119238.1">
    <property type="nucleotide sequence ID" value="NZ_JABEQF010000005.1"/>
</dbReference>
<dbReference type="Proteomes" id="UP000555756">
    <property type="component" value="Unassembled WGS sequence"/>
</dbReference>
<comment type="similarity">
    <text evidence="2">Belongs to the peptidase M20A family. ArgE subfamily.</text>
</comment>
<dbReference type="GO" id="GO:0006526">
    <property type="term" value="P:L-arginine biosynthetic process"/>
    <property type="evidence" value="ECO:0007669"/>
    <property type="project" value="UniProtKB-KW"/>
</dbReference>
<dbReference type="PROSITE" id="PS00759">
    <property type="entry name" value="ARGE_DAPE_CPG2_2"/>
    <property type="match status" value="1"/>
</dbReference>
<dbReference type="SUPFAM" id="SSF53187">
    <property type="entry name" value="Zn-dependent exopeptidases"/>
    <property type="match status" value="1"/>
</dbReference>
<evidence type="ECO:0000313" key="11">
    <source>
        <dbReference type="EMBL" id="MBB2190118.1"/>
    </source>
</evidence>
<keyword evidence="9" id="KW-0170">Cobalt</keyword>
<dbReference type="InterPro" id="IPR001261">
    <property type="entry name" value="ArgE/DapE_CS"/>
</dbReference>
<evidence type="ECO:0000256" key="1">
    <source>
        <dbReference type="ARBA" id="ARBA00001947"/>
    </source>
</evidence>
<evidence type="ECO:0000256" key="5">
    <source>
        <dbReference type="ARBA" id="ARBA00022605"/>
    </source>
</evidence>
<evidence type="ECO:0000256" key="8">
    <source>
        <dbReference type="ARBA" id="ARBA00022833"/>
    </source>
</evidence>
<dbReference type="AlphaFoldDB" id="A0A7W4JSL4"/>
<dbReference type="NCBIfam" id="NF005710">
    <property type="entry name" value="PRK07522.1"/>
    <property type="match status" value="1"/>
</dbReference>